<keyword evidence="2" id="KW-1003">Cell membrane</keyword>
<sequence>MAHGLALDHAAWASPWRERSLRDKGVLSLGLLGSALALPPIPGGAAVALISVVLLVGPIKVGWGRLVRVVWLPVVSIAIGVATVAVSVGWSSGPTFAITPEGLRTARDLAVRSLAATLALFTLACSTPMIDLLTGLRKLRVPDPLIEIASLIYRFAFGLIENVGEIRRAQEGRLGYVDRRAAMRSTSMAMSVLFLRVWERARRLDVGLAGRGYEDSLRTLEPPRIRSTAFLVGSLVLLAVLIGTSVMWGVLR</sequence>
<dbReference type="InterPro" id="IPR052770">
    <property type="entry name" value="Cobalt_transport_CbiQ"/>
</dbReference>
<dbReference type="InterPro" id="IPR012809">
    <property type="entry name" value="ECF_CbiQ"/>
</dbReference>
<dbReference type="Pfam" id="PF02361">
    <property type="entry name" value="CbiQ"/>
    <property type="match status" value="1"/>
</dbReference>
<evidence type="ECO:0000256" key="2">
    <source>
        <dbReference type="ARBA" id="ARBA00022475"/>
    </source>
</evidence>
<dbReference type="EMBL" id="PPCV01000008">
    <property type="protein sequence ID" value="RXW31552.1"/>
    <property type="molecule type" value="Genomic_DNA"/>
</dbReference>
<name>A0A4Q2EG71_9ACTN</name>
<reference evidence="7 8" key="1">
    <citation type="submission" date="2018-01" db="EMBL/GenBank/DDBJ databases">
        <title>Lactibacter flavus gen. nov., sp. nov., a novel bacterium of the family Propionibacteriaceae isolated from raw milk and dairy products.</title>
        <authorList>
            <person name="Wenning M."/>
            <person name="Breitenwieser F."/>
            <person name="Huptas C."/>
            <person name="von Neubeck M."/>
            <person name="Busse H.-J."/>
            <person name="Scherer S."/>
        </authorList>
    </citation>
    <scope>NUCLEOTIDE SEQUENCE [LARGE SCALE GENOMIC DNA]</scope>
    <source>
        <strain evidence="7 8">VG341</strain>
    </source>
</reference>
<feature type="transmembrane region" description="Helical" evidence="6">
    <location>
        <begin position="228"/>
        <end position="251"/>
    </location>
</feature>
<comment type="subcellular location">
    <subcellularLocation>
        <location evidence="1">Cell membrane</location>
        <topology evidence="1">Multi-pass membrane protein</topology>
    </subcellularLocation>
</comment>
<keyword evidence="3 6" id="KW-0812">Transmembrane</keyword>
<proteinExistence type="predicted"/>
<evidence type="ECO:0000256" key="3">
    <source>
        <dbReference type="ARBA" id="ARBA00022692"/>
    </source>
</evidence>
<feature type="transmembrane region" description="Helical" evidence="6">
    <location>
        <begin position="26"/>
        <end position="57"/>
    </location>
</feature>
<dbReference type="GO" id="GO:0006824">
    <property type="term" value="P:cobalt ion transport"/>
    <property type="evidence" value="ECO:0007669"/>
    <property type="project" value="InterPro"/>
</dbReference>
<dbReference type="NCBIfam" id="TIGR02454">
    <property type="entry name" value="ECF_T_CbiQ"/>
    <property type="match status" value="1"/>
</dbReference>
<dbReference type="OrthoDB" id="4407546at2"/>
<feature type="transmembrane region" description="Helical" evidence="6">
    <location>
        <begin position="110"/>
        <end position="130"/>
    </location>
</feature>
<dbReference type="CDD" id="cd16914">
    <property type="entry name" value="EcfT"/>
    <property type="match status" value="1"/>
</dbReference>
<evidence type="ECO:0000313" key="7">
    <source>
        <dbReference type="EMBL" id="RXW31552.1"/>
    </source>
</evidence>
<keyword evidence="4 6" id="KW-1133">Transmembrane helix</keyword>
<dbReference type="PANTHER" id="PTHR43723">
    <property type="entry name" value="COBALT TRANSPORT PROTEIN CBIQ"/>
    <property type="match status" value="1"/>
</dbReference>
<evidence type="ECO:0000256" key="6">
    <source>
        <dbReference type="SAM" id="Phobius"/>
    </source>
</evidence>
<dbReference type="InterPro" id="IPR003339">
    <property type="entry name" value="ABC/ECF_trnsptr_transmembrane"/>
</dbReference>
<dbReference type="AlphaFoldDB" id="A0A4Q2EG71"/>
<dbReference type="GO" id="GO:0043190">
    <property type="term" value="C:ATP-binding cassette (ABC) transporter complex"/>
    <property type="evidence" value="ECO:0007669"/>
    <property type="project" value="InterPro"/>
</dbReference>
<protein>
    <submittedName>
        <fullName evidence="7">Cobalt ECF transporter T component CbiQ</fullName>
    </submittedName>
</protein>
<comment type="caution">
    <text evidence="7">The sequence shown here is derived from an EMBL/GenBank/DDBJ whole genome shotgun (WGS) entry which is preliminary data.</text>
</comment>
<feature type="transmembrane region" description="Helical" evidence="6">
    <location>
        <begin position="69"/>
        <end position="90"/>
    </location>
</feature>
<keyword evidence="5 6" id="KW-0472">Membrane</keyword>
<dbReference type="Proteomes" id="UP000290624">
    <property type="component" value="Unassembled WGS sequence"/>
</dbReference>
<evidence type="ECO:0000256" key="5">
    <source>
        <dbReference type="ARBA" id="ARBA00023136"/>
    </source>
</evidence>
<evidence type="ECO:0000313" key="8">
    <source>
        <dbReference type="Proteomes" id="UP000290624"/>
    </source>
</evidence>
<accession>A0A4Q2EG71</accession>
<evidence type="ECO:0000256" key="4">
    <source>
        <dbReference type="ARBA" id="ARBA00022989"/>
    </source>
</evidence>
<keyword evidence="8" id="KW-1185">Reference proteome</keyword>
<organism evidence="7 8">
    <name type="scientific">Propioniciclava flava</name>
    <dbReference type="NCBI Taxonomy" id="2072026"/>
    <lineage>
        <taxon>Bacteria</taxon>
        <taxon>Bacillati</taxon>
        <taxon>Actinomycetota</taxon>
        <taxon>Actinomycetes</taxon>
        <taxon>Propionibacteriales</taxon>
        <taxon>Propionibacteriaceae</taxon>
        <taxon>Propioniciclava</taxon>
    </lineage>
</organism>
<dbReference type="RefSeq" id="WP_129459436.1">
    <property type="nucleotide sequence ID" value="NZ_PPCV01000008.1"/>
</dbReference>
<evidence type="ECO:0000256" key="1">
    <source>
        <dbReference type="ARBA" id="ARBA00004651"/>
    </source>
</evidence>
<gene>
    <name evidence="7" type="primary">cbiQ</name>
    <name evidence="7" type="ORF">C1706_11830</name>
</gene>
<dbReference type="PANTHER" id="PTHR43723:SF1">
    <property type="entry name" value="COBALT TRANSPORT PROTEIN CBIQ"/>
    <property type="match status" value="1"/>
</dbReference>